<evidence type="ECO:0000313" key="2">
    <source>
        <dbReference type="EMBL" id="RMI39572.1"/>
    </source>
</evidence>
<evidence type="ECO:0000313" key="3">
    <source>
        <dbReference type="Proteomes" id="UP000282674"/>
    </source>
</evidence>
<comment type="caution">
    <text evidence="2">The sequence shown here is derived from an EMBL/GenBank/DDBJ whole genome shotgun (WGS) entry which is preliminary data.</text>
</comment>
<gene>
    <name evidence="2" type="ORF">EBO15_29375</name>
</gene>
<name>A0A3M2LQG6_9ACTN</name>
<dbReference type="EMBL" id="RFFG01000065">
    <property type="protein sequence ID" value="RMI39572.1"/>
    <property type="molecule type" value="Genomic_DNA"/>
</dbReference>
<organism evidence="2 3">
    <name type="scientific">Actinomadura harenae</name>
    <dbReference type="NCBI Taxonomy" id="2483351"/>
    <lineage>
        <taxon>Bacteria</taxon>
        <taxon>Bacillati</taxon>
        <taxon>Actinomycetota</taxon>
        <taxon>Actinomycetes</taxon>
        <taxon>Streptosporangiales</taxon>
        <taxon>Thermomonosporaceae</taxon>
        <taxon>Actinomadura</taxon>
    </lineage>
</organism>
<keyword evidence="1" id="KW-0812">Transmembrane</keyword>
<evidence type="ECO:0000256" key="1">
    <source>
        <dbReference type="SAM" id="Phobius"/>
    </source>
</evidence>
<feature type="transmembrane region" description="Helical" evidence="1">
    <location>
        <begin position="20"/>
        <end position="39"/>
    </location>
</feature>
<reference evidence="2 3" key="1">
    <citation type="submission" date="2018-10" db="EMBL/GenBank/DDBJ databases">
        <title>Isolation from soil.</title>
        <authorList>
            <person name="Hu J."/>
        </authorList>
    </citation>
    <scope>NUCLEOTIDE SEQUENCE [LARGE SCALE GENOMIC DNA]</scope>
    <source>
        <strain evidence="2 3">NEAU-Ht49</strain>
    </source>
</reference>
<protein>
    <submittedName>
        <fullName evidence="2">Uncharacterized protein</fullName>
    </submittedName>
</protein>
<keyword evidence="1" id="KW-1133">Transmembrane helix</keyword>
<dbReference type="Proteomes" id="UP000282674">
    <property type="component" value="Unassembled WGS sequence"/>
</dbReference>
<keyword evidence="1" id="KW-0472">Membrane</keyword>
<sequence>MLLLRGRSRVVLRLLLVRRLLLLWMLRLLLLRMLLLRWGPRPLRLGWARLPRMLRGLRMLRLVLLLVVPRTIRRLLVGLLAVRVLLRVRIAPSPAGARGLHDGASMPDTRPDSILLA</sequence>
<keyword evidence="3" id="KW-1185">Reference proteome</keyword>
<dbReference type="AlphaFoldDB" id="A0A3M2LQG6"/>
<proteinExistence type="predicted"/>
<accession>A0A3M2LQG6</accession>